<name>A0AAP9N5D0_PSEPU</name>
<dbReference type="SUPFAM" id="SSF55486">
    <property type="entry name" value="Metalloproteases ('zincins'), catalytic domain"/>
    <property type="match status" value="1"/>
</dbReference>
<dbReference type="EMBL" id="CP050951">
    <property type="protein sequence ID" value="QJQ13488.1"/>
    <property type="molecule type" value="Genomic_DNA"/>
</dbReference>
<dbReference type="AlphaFoldDB" id="A0AAP9N5D0"/>
<accession>A0AAP9N5D0</accession>
<sequence length="514" mass="56119">MASACSSLTSPDNGTSSALQQLFTLEPTPDRNALQKTATGYLATVLADPSTQEITWIKVNPALVSNETQALAVTLPNGKTAAFNLRDFNTLTAGIEGWVGYTPSTWKQTHAPASSAEMDNDPFYYLSIAKQGNRIVGNLVVEGQRYRIDPVGEGQYALVKVDESKLPPEGEPIRAIEGSIKASSASSAPASTHSVIRVLFVSTNQSRTKYPDYRLRLAQALQDANQYLKNSQVEVTYQLAGYYDANYNETGSYGAQLGELRGANTDLGRAVYLQRDALRADLVSMLSTFSEVCGVGYQPASSKQLGYSVFSCIGATLAHELGHNLDGGHGLAGTDPSKGYNHGYQHASPKFHTLMWTSHGAIPYFSNPRIQHQGVAIGTVQNHDNARRFNEHREKVANFYPDPSPDIRLWLYGTNGRGCFVHLSPGGSILLTWYTECKDNDVNPVRVVVRDFDSGSTPRKLCFANILYTVNSCYEGSNFSGDFVITDVHSGSGRPEGFSFTKRLTGPVYRVSYE</sequence>
<protein>
    <submittedName>
        <fullName evidence="1">Metallopeptidase</fullName>
    </submittedName>
</protein>
<organism evidence="1 2">
    <name type="scientific">Pseudomonas putida</name>
    <name type="common">Arthrobacter siderocapsulatus</name>
    <dbReference type="NCBI Taxonomy" id="303"/>
    <lineage>
        <taxon>Bacteria</taxon>
        <taxon>Pseudomonadati</taxon>
        <taxon>Pseudomonadota</taxon>
        <taxon>Gammaproteobacteria</taxon>
        <taxon>Pseudomonadales</taxon>
        <taxon>Pseudomonadaceae</taxon>
        <taxon>Pseudomonas</taxon>
    </lineage>
</organism>
<reference evidence="1 2" key="1">
    <citation type="submission" date="2016-04" db="EMBL/GenBank/DDBJ databases">
        <authorList>
            <person name="Qiu J."/>
        </authorList>
    </citation>
    <scope>NUCLEOTIDE SEQUENCE [LARGE SCALE GENOMIC DNA]</scope>
    <source>
        <strain evidence="1 2">JQ581</strain>
    </source>
</reference>
<evidence type="ECO:0000313" key="1">
    <source>
        <dbReference type="EMBL" id="QJQ13488.1"/>
    </source>
</evidence>
<reference evidence="1 2" key="2">
    <citation type="submission" date="2020-04" db="EMBL/GenBank/DDBJ databases">
        <title>Complete genome sequence of Pseudomonas putida strain JQ581.</title>
        <authorList>
            <person name="Mu Y."/>
        </authorList>
    </citation>
    <scope>NUCLEOTIDE SEQUENCE [LARGE SCALE GENOMIC DNA]</scope>
    <source>
        <strain evidence="1 2">JQ581</strain>
    </source>
</reference>
<proteinExistence type="predicted"/>
<dbReference type="Pfam" id="PF13582">
    <property type="entry name" value="Reprolysin_3"/>
    <property type="match status" value="1"/>
</dbReference>
<dbReference type="Proteomes" id="UP000076857">
    <property type="component" value="Chromosome"/>
</dbReference>
<evidence type="ECO:0000313" key="2">
    <source>
        <dbReference type="Proteomes" id="UP000076857"/>
    </source>
</evidence>
<gene>
    <name evidence="1" type="ORF">A3L25_002040</name>
</gene>